<evidence type="ECO:0000313" key="2">
    <source>
        <dbReference type="Proteomes" id="UP000000844"/>
    </source>
</evidence>
<dbReference type="Proteomes" id="UP000000844">
    <property type="component" value="Chromosome"/>
</dbReference>
<keyword evidence="2" id="KW-1185">Reference proteome</keyword>
<dbReference type="EMBL" id="CP001778">
    <property type="protein sequence ID" value="ADD43256.1"/>
    <property type="molecule type" value="Genomic_DNA"/>
</dbReference>
<dbReference type="STRING" id="446470.Snas_3596"/>
<evidence type="ECO:0000313" key="1">
    <source>
        <dbReference type="EMBL" id="ADD43256.1"/>
    </source>
</evidence>
<name>D3PWN4_STANL</name>
<organism evidence="1 2">
    <name type="scientific">Stackebrandtia nassauensis (strain DSM 44728 / CIP 108903 / NRRL B-16338 / NBRC 102104 / LLR-40K-21)</name>
    <dbReference type="NCBI Taxonomy" id="446470"/>
    <lineage>
        <taxon>Bacteria</taxon>
        <taxon>Bacillati</taxon>
        <taxon>Actinomycetota</taxon>
        <taxon>Actinomycetes</taxon>
        <taxon>Glycomycetales</taxon>
        <taxon>Glycomycetaceae</taxon>
        <taxon>Stackebrandtia</taxon>
    </lineage>
</organism>
<sequence length="101" mass="11105">MQLNCGVASPSQTQITCAFRFLAMERGRPDRRQPVDARTGLAKATDDVVDTDKCPVDNVELERLQFEARRGDPDKEFAGGYIAAYGDQVCELKAVAFAALH</sequence>
<accession>D3PWN4</accession>
<protein>
    <submittedName>
        <fullName evidence="1">Uncharacterized protein</fullName>
    </submittedName>
</protein>
<proteinExistence type="predicted"/>
<gene>
    <name evidence="1" type="ordered locus">Snas_3596</name>
</gene>
<dbReference type="HOGENOM" id="CLU_2289940_0_0_11"/>
<dbReference type="AlphaFoldDB" id="D3PWN4"/>
<dbReference type="KEGG" id="sna:Snas_3596"/>
<reference evidence="1 2" key="1">
    <citation type="journal article" date="2009" name="Stand. Genomic Sci.">
        <title>Complete genome sequence of Stackebrandtia nassauensis type strain (LLR-40K-21).</title>
        <authorList>
            <person name="Munk C."/>
            <person name="Lapidus A."/>
            <person name="Copeland A."/>
            <person name="Jando M."/>
            <person name="Mayilraj S."/>
            <person name="Glavina Del Rio T."/>
            <person name="Nolan M."/>
            <person name="Chen F."/>
            <person name="Lucas S."/>
            <person name="Tice H."/>
            <person name="Cheng J.F."/>
            <person name="Han C."/>
            <person name="Detter J.C."/>
            <person name="Bruce D."/>
            <person name="Goodwin L."/>
            <person name="Chain P."/>
            <person name="Pitluck S."/>
            <person name="Goker M."/>
            <person name="Ovchinikova G."/>
            <person name="Pati A."/>
            <person name="Ivanova N."/>
            <person name="Mavromatis K."/>
            <person name="Chen A."/>
            <person name="Palaniappan K."/>
            <person name="Land M."/>
            <person name="Hauser L."/>
            <person name="Chang Y.J."/>
            <person name="Jeffries C.D."/>
            <person name="Bristow J."/>
            <person name="Eisen J.A."/>
            <person name="Markowitz V."/>
            <person name="Hugenholtz P."/>
            <person name="Kyrpides N.C."/>
            <person name="Klenk H.P."/>
        </authorList>
    </citation>
    <scope>NUCLEOTIDE SEQUENCE [LARGE SCALE GENOMIC DNA]</scope>
    <source>
        <strain evidence="2">DSM 44728 / CIP 108903 / NRRL B-16338 / NBRC 102104 / LLR-40K-21</strain>
    </source>
</reference>